<evidence type="ECO:0000259" key="1">
    <source>
        <dbReference type="Pfam" id="PF24746"/>
    </source>
</evidence>
<reference evidence="2" key="1">
    <citation type="journal article" date="2015" name="Nature">
        <title>Complex archaea that bridge the gap between prokaryotes and eukaryotes.</title>
        <authorList>
            <person name="Spang A."/>
            <person name="Saw J.H."/>
            <person name="Jorgensen S.L."/>
            <person name="Zaremba-Niedzwiedzka K."/>
            <person name="Martijn J."/>
            <person name="Lind A.E."/>
            <person name="van Eijk R."/>
            <person name="Schleper C."/>
            <person name="Guy L."/>
            <person name="Ettema T.J."/>
        </authorList>
    </citation>
    <scope>NUCLEOTIDE SEQUENCE</scope>
</reference>
<name>A0A0F9FWA3_9ZZZZ</name>
<comment type="caution">
    <text evidence="2">The sequence shown here is derived from an EMBL/GenBank/DDBJ whole genome shotgun (WGS) entry which is preliminary data.</text>
</comment>
<dbReference type="AlphaFoldDB" id="A0A0F9FWA3"/>
<feature type="domain" description="DUF7694" evidence="1">
    <location>
        <begin position="14"/>
        <end position="75"/>
    </location>
</feature>
<dbReference type="InterPro" id="IPR056111">
    <property type="entry name" value="DUF7694"/>
</dbReference>
<gene>
    <name evidence="2" type="ORF">LCGC14_1903060</name>
</gene>
<evidence type="ECO:0000313" key="2">
    <source>
        <dbReference type="EMBL" id="KKL90603.1"/>
    </source>
</evidence>
<protein>
    <recommendedName>
        <fullName evidence="1">DUF7694 domain-containing protein</fullName>
    </recommendedName>
</protein>
<accession>A0A0F9FWA3</accession>
<dbReference type="Pfam" id="PF24746">
    <property type="entry name" value="DUF7694"/>
    <property type="match status" value="1"/>
</dbReference>
<sequence>MKEGAFNFGECSVIVSKDAGKWHLSIAHPSRYPTLDEIRDARYKFLSNDLHVAMIYPPKEEYVNVHNNCFHLWEL</sequence>
<dbReference type="EMBL" id="LAZR01019967">
    <property type="protein sequence ID" value="KKL90603.1"/>
    <property type="molecule type" value="Genomic_DNA"/>
</dbReference>
<proteinExistence type="predicted"/>
<organism evidence="2">
    <name type="scientific">marine sediment metagenome</name>
    <dbReference type="NCBI Taxonomy" id="412755"/>
    <lineage>
        <taxon>unclassified sequences</taxon>
        <taxon>metagenomes</taxon>
        <taxon>ecological metagenomes</taxon>
    </lineage>
</organism>